<dbReference type="Pfam" id="PF12911">
    <property type="entry name" value="OppC_N"/>
    <property type="match status" value="1"/>
</dbReference>
<gene>
    <name evidence="9" type="ORF">GGE60_001389</name>
</gene>
<dbReference type="Pfam" id="PF00528">
    <property type="entry name" value="BPD_transp_1"/>
    <property type="match status" value="1"/>
</dbReference>
<dbReference type="Gene3D" id="1.10.3720.10">
    <property type="entry name" value="MetI-like"/>
    <property type="match status" value="1"/>
</dbReference>
<keyword evidence="5 7" id="KW-1133">Transmembrane helix</keyword>
<dbReference type="EMBL" id="JACIIG010000002">
    <property type="protein sequence ID" value="MBB4567288.1"/>
    <property type="molecule type" value="Genomic_DNA"/>
</dbReference>
<evidence type="ECO:0000256" key="7">
    <source>
        <dbReference type="RuleBase" id="RU363032"/>
    </source>
</evidence>
<dbReference type="SUPFAM" id="SSF161098">
    <property type="entry name" value="MetI-like"/>
    <property type="match status" value="1"/>
</dbReference>
<dbReference type="InterPro" id="IPR050366">
    <property type="entry name" value="BP-dependent_transpt_permease"/>
</dbReference>
<accession>A0A7W7EKK3</accession>
<evidence type="ECO:0000256" key="6">
    <source>
        <dbReference type="ARBA" id="ARBA00023136"/>
    </source>
</evidence>
<proteinExistence type="inferred from homology"/>
<dbReference type="InterPro" id="IPR000515">
    <property type="entry name" value="MetI-like"/>
</dbReference>
<evidence type="ECO:0000259" key="8">
    <source>
        <dbReference type="PROSITE" id="PS50928"/>
    </source>
</evidence>
<protein>
    <submittedName>
        <fullName evidence="9">Peptide/nickel transport system permease protein</fullName>
    </submittedName>
</protein>
<dbReference type="InterPro" id="IPR035906">
    <property type="entry name" value="MetI-like_sf"/>
</dbReference>
<feature type="transmembrane region" description="Helical" evidence="7">
    <location>
        <begin position="90"/>
        <end position="114"/>
    </location>
</feature>
<sequence>MASISDTTVGAERRKFARRLFKRKTVVFGVAVLTIFVLLAVFAPLIAPYAPAKLSIVNRLKPPSFVHLFGTDEFGRDVFTRTIYAGRLSLLVGGAVVALAAVIGVTLGLLAGFFKQLDTPIARLVDAMMAFPDILLAIALVAALGPSLATVIVALSIVYAPRLARIVRASTLVIRELPYVEAARALGVSTLHIMTRHVLRNLLSPILVQGTFLFANAMLAEAGLSFLGLGVSPDIPTWGTMIAAGRQYLDQADWMTLFPGFAIILSVLSLQMVGDGLRDILDPRLRKDL</sequence>
<feature type="transmembrane region" description="Helical" evidence="7">
    <location>
        <begin position="257"/>
        <end position="277"/>
    </location>
</feature>
<keyword evidence="10" id="KW-1185">Reference proteome</keyword>
<name>A0A7W7EKK3_9HYPH</name>
<reference evidence="9 10" key="1">
    <citation type="submission" date="2020-08" db="EMBL/GenBank/DDBJ databases">
        <title>Genomic Encyclopedia of Type Strains, Phase IV (KMG-V): Genome sequencing to study the core and pangenomes of soil and plant-associated prokaryotes.</title>
        <authorList>
            <person name="Whitman W."/>
        </authorList>
    </citation>
    <scope>NUCLEOTIDE SEQUENCE [LARGE SCALE GENOMIC DNA]</scope>
    <source>
        <strain evidence="9 10">SEMIA 492</strain>
    </source>
</reference>
<dbReference type="PROSITE" id="PS50928">
    <property type="entry name" value="ABC_TM1"/>
    <property type="match status" value="1"/>
</dbReference>
<keyword evidence="2 7" id="KW-0813">Transport</keyword>
<dbReference type="InterPro" id="IPR025966">
    <property type="entry name" value="OppC_N"/>
</dbReference>
<evidence type="ECO:0000313" key="10">
    <source>
        <dbReference type="Proteomes" id="UP000543836"/>
    </source>
</evidence>
<dbReference type="PANTHER" id="PTHR43386">
    <property type="entry name" value="OLIGOPEPTIDE TRANSPORT SYSTEM PERMEASE PROTEIN APPC"/>
    <property type="match status" value="1"/>
</dbReference>
<evidence type="ECO:0000256" key="3">
    <source>
        <dbReference type="ARBA" id="ARBA00022475"/>
    </source>
</evidence>
<evidence type="ECO:0000313" key="9">
    <source>
        <dbReference type="EMBL" id="MBB4567288.1"/>
    </source>
</evidence>
<comment type="caution">
    <text evidence="9">The sequence shown here is derived from an EMBL/GenBank/DDBJ whole genome shotgun (WGS) entry which is preliminary data.</text>
</comment>
<dbReference type="GO" id="GO:0055085">
    <property type="term" value="P:transmembrane transport"/>
    <property type="evidence" value="ECO:0007669"/>
    <property type="project" value="InterPro"/>
</dbReference>
<dbReference type="OrthoDB" id="9805884at2"/>
<dbReference type="Proteomes" id="UP000543836">
    <property type="component" value="Unassembled WGS sequence"/>
</dbReference>
<keyword evidence="3" id="KW-1003">Cell membrane</keyword>
<comment type="subcellular location">
    <subcellularLocation>
        <location evidence="1 7">Cell membrane</location>
        <topology evidence="1 7">Multi-pass membrane protein</topology>
    </subcellularLocation>
</comment>
<dbReference type="PANTHER" id="PTHR43386:SF25">
    <property type="entry name" value="PEPTIDE ABC TRANSPORTER PERMEASE PROTEIN"/>
    <property type="match status" value="1"/>
</dbReference>
<evidence type="ECO:0000256" key="1">
    <source>
        <dbReference type="ARBA" id="ARBA00004651"/>
    </source>
</evidence>
<keyword evidence="4 7" id="KW-0812">Transmembrane</keyword>
<evidence type="ECO:0000256" key="2">
    <source>
        <dbReference type="ARBA" id="ARBA00022448"/>
    </source>
</evidence>
<feature type="domain" description="ABC transmembrane type-1" evidence="8">
    <location>
        <begin position="86"/>
        <end position="274"/>
    </location>
</feature>
<feature type="transmembrane region" description="Helical" evidence="7">
    <location>
        <begin position="134"/>
        <end position="160"/>
    </location>
</feature>
<organism evidence="9 10">
    <name type="scientific">Rhizobium leucaenae</name>
    <dbReference type="NCBI Taxonomy" id="29450"/>
    <lineage>
        <taxon>Bacteria</taxon>
        <taxon>Pseudomonadati</taxon>
        <taxon>Pseudomonadota</taxon>
        <taxon>Alphaproteobacteria</taxon>
        <taxon>Hyphomicrobiales</taxon>
        <taxon>Rhizobiaceae</taxon>
        <taxon>Rhizobium/Agrobacterium group</taxon>
        <taxon>Rhizobium</taxon>
    </lineage>
</organism>
<dbReference type="CDD" id="cd06261">
    <property type="entry name" value="TM_PBP2"/>
    <property type="match status" value="1"/>
</dbReference>
<comment type="similarity">
    <text evidence="7">Belongs to the binding-protein-dependent transport system permease family.</text>
</comment>
<feature type="transmembrane region" description="Helical" evidence="7">
    <location>
        <begin position="206"/>
        <end position="231"/>
    </location>
</feature>
<feature type="transmembrane region" description="Helical" evidence="7">
    <location>
        <begin position="26"/>
        <end position="50"/>
    </location>
</feature>
<keyword evidence="6 7" id="KW-0472">Membrane</keyword>
<dbReference type="AlphaFoldDB" id="A0A7W7EKK3"/>
<evidence type="ECO:0000256" key="5">
    <source>
        <dbReference type="ARBA" id="ARBA00022989"/>
    </source>
</evidence>
<evidence type="ECO:0000256" key="4">
    <source>
        <dbReference type="ARBA" id="ARBA00022692"/>
    </source>
</evidence>
<dbReference type="RefSeq" id="WP_028749969.1">
    <property type="nucleotide sequence ID" value="NZ_JACIIG010000002.1"/>
</dbReference>
<dbReference type="GO" id="GO:0005886">
    <property type="term" value="C:plasma membrane"/>
    <property type="evidence" value="ECO:0007669"/>
    <property type="project" value="UniProtKB-SubCell"/>
</dbReference>